<protein>
    <submittedName>
        <fullName evidence="2">Uncharacterized protein</fullName>
    </submittedName>
</protein>
<dbReference type="AlphaFoldDB" id="A6GCS0"/>
<keyword evidence="3" id="KW-1185">Reference proteome</keyword>
<accession>A6GCS0</accession>
<evidence type="ECO:0000313" key="2">
    <source>
        <dbReference type="EMBL" id="EDM76336.1"/>
    </source>
</evidence>
<evidence type="ECO:0000313" key="3">
    <source>
        <dbReference type="Proteomes" id="UP000005801"/>
    </source>
</evidence>
<proteinExistence type="predicted"/>
<dbReference type="EMBL" id="ABCS01000067">
    <property type="protein sequence ID" value="EDM76336.1"/>
    <property type="molecule type" value="Genomic_DNA"/>
</dbReference>
<evidence type="ECO:0000256" key="1">
    <source>
        <dbReference type="SAM" id="MobiDB-lite"/>
    </source>
</evidence>
<feature type="region of interest" description="Disordered" evidence="1">
    <location>
        <begin position="152"/>
        <end position="187"/>
    </location>
</feature>
<comment type="caution">
    <text evidence="2">The sequence shown here is derived from an EMBL/GenBank/DDBJ whole genome shotgun (WGS) entry which is preliminary data.</text>
</comment>
<sequence>MLSLLLSTLVLGPAPEPAPAETQPETPGEPAELSAVEDIAFALVGEWPGLEPAQLEPVLASNLVDLGIEIEVTTRPAGNVFVQLDWARTLGAQRRGRAVFWLVRRDPETVQLFVLPPGTDLGYVRDIAFAGGPDELAELLAVIVRGAAESLQAGPPSGMRGVEPQPDPDPPPDPDPDPDPPVLPPVDPGPWVHVSVSYLGASLSSNAPWQHGAAVDVGLRLRSRLDVGLTAGWGTGLARDALSPLQLHRVPIGLTLGYAFDPDRRVSGRILATGVVEAVSWQPTDASDLELAGGTDLRVGLGVRGDLVIKLHAGLGLLLGGSVVGWLRNVRVDVDESGELRTVLGPAPVGGELRAGLEYAF</sequence>
<name>A6GCS0_9BACT</name>
<dbReference type="RefSeq" id="WP_006974511.1">
    <property type="nucleotide sequence ID" value="NZ_ABCS01000067.1"/>
</dbReference>
<gene>
    <name evidence="2" type="ORF">PPSIR1_18557</name>
</gene>
<organism evidence="2 3">
    <name type="scientific">Plesiocystis pacifica SIR-1</name>
    <dbReference type="NCBI Taxonomy" id="391625"/>
    <lineage>
        <taxon>Bacteria</taxon>
        <taxon>Pseudomonadati</taxon>
        <taxon>Myxococcota</taxon>
        <taxon>Polyangia</taxon>
        <taxon>Nannocystales</taxon>
        <taxon>Nannocystaceae</taxon>
        <taxon>Plesiocystis</taxon>
    </lineage>
</organism>
<reference evidence="2 3" key="1">
    <citation type="submission" date="2007-06" db="EMBL/GenBank/DDBJ databases">
        <authorList>
            <person name="Shimkets L."/>
            <person name="Ferriera S."/>
            <person name="Johnson J."/>
            <person name="Kravitz S."/>
            <person name="Beeson K."/>
            <person name="Sutton G."/>
            <person name="Rogers Y.-H."/>
            <person name="Friedman R."/>
            <person name="Frazier M."/>
            <person name="Venter J.C."/>
        </authorList>
    </citation>
    <scope>NUCLEOTIDE SEQUENCE [LARGE SCALE GENOMIC DNA]</scope>
    <source>
        <strain evidence="2 3">SIR-1</strain>
    </source>
</reference>
<dbReference type="Proteomes" id="UP000005801">
    <property type="component" value="Unassembled WGS sequence"/>
</dbReference>